<dbReference type="PANTHER" id="PTHR35848:SF6">
    <property type="entry name" value="CUPIN TYPE-2 DOMAIN-CONTAINING PROTEIN"/>
    <property type="match status" value="1"/>
</dbReference>
<evidence type="ECO:0000313" key="4">
    <source>
        <dbReference type="Proteomes" id="UP000282574"/>
    </source>
</evidence>
<reference evidence="3 4" key="1">
    <citation type="journal article" date="2019" name="Genome Biol. Evol.">
        <title>Day and night: Metabolic profiles and evolutionary relationships of six axenic non-marine cyanobacteria.</title>
        <authorList>
            <person name="Will S.E."/>
            <person name="Henke P."/>
            <person name="Boedeker C."/>
            <person name="Huang S."/>
            <person name="Brinkmann H."/>
            <person name="Rohde M."/>
            <person name="Jarek M."/>
            <person name="Friedl T."/>
            <person name="Seufert S."/>
            <person name="Schumacher M."/>
            <person name="Overmann J."/>
            <person name="Neumann-Schaal M."/>
            <person name="Petersen J."/>
        </authorList>
    </citation>
    <scope>NUCLEOTIDE SEQUENCE [LARGE SCALE GENOMIC DNA]</scope>
    <source>
        <strain evidence="3 4">SAG 39.79</strain>
    </source>
</reference>
<name>A0AB37U7T2_9CYAN</name>
<dbReference type="PANTHER" id="PTHR35848">
    <property type="entry name" value="OXALATE-BINDING PROTEIN"/>
    <property type="match status" value="1"/>
</dbReference>
<keyword evidence="1" id="KW-0479">Metal-binding</keyword>
<dbReference type="SUPFAM" id="SSF51182">
    <property type="entry name" value="RmlC-like cupins"/>
    <property type="match status" value="1"/>
</dbReference>
<sequence>MYERIFDLQTFACFSDQCAQVTEVVVTDNSSVAVWAVQPGQKVEAHLHPSGQDTWVMLKGTLTYYLGDGQRQTLSVGQCAVADRSQIHGAVNEGTEDAVFVSIYSAPQIGYVKALP</sequence>
<keyword evidence="4" id="KW-1185">Reference proteome</keyword>
<dbReference type="EMBL" id="RSCK01000192">
    <property type="protein sequence ID" value="RUS95573.1"/>
    <property type="molecule type" value="Genomic_DNA"/>
</dbReference>
<dbReference type="InterPro" id="IPR014710">
    <property type="entry name" value="RmlC-like_jellyroll"/>
</dbReference>
<dbReference type="CDD" id="cd07008">
    <property type="entry name" value="cupin_yp_001338853-like"/>
    <property type="match status" value="1"/>
</dbReference>
<evidence type="ECO:0000313" key="3">
    <source>
        <dbReference type="EMBL" id="RUS95573.1"/>
    </source>
</evidence>
<proteinExistence type="predicted"/>
<dbReference type="Proteomes" id="UP000282574">
    <property type="component" value="Unassembled WGS sequence"/>
</dbReference>
<dbReference type="GO" id="GO:0046872">
    <property type="term" value="F:metal ion binding"/>
    <property type="evidence" value="ECO:0007669"/>
    <property type="project" value="UniProtKB-KW"/>
</dbReference>
<dbReference type="AlphaFoldDB" id="A0AB37U7T2"/>
<evidence type="ECO:0000259" key="2">
    <source>
        <dbReference type="Pfam" id="PF07883"/>
    </source>
</evidence>
<protein>
    <submittedName>
        <fullName evidence="3">Cupin</fullName>
    </submittedName>
</protein>
<evidence type="ECO:0000256" key="1">
    <source>
        <dbReference type="ARBA" id="ARBA00022723"/>
    </source>
</evidence>
<dbReference type="RefSeq" id="WP_015155598.1">
    <property type="nucleotide sequence ID" value="NZ_JAVKZF010000001.1"/>
</dbReference>
<dbReference type="InterPro" id="IPR011051">
    <property type="entry name" value="RmlC_Cupin_sf"/>
</dbReference>
<gene>
    <name evidence="3" type="ORF">DSM107010_71260</name>
</gene>
<feature type="domain" description="Cupin type-2" evidence="2">
    <location>
        <begin position="34"/>
        <end position="104"/>
    </location>
</feature>
<organism evidence="3 4">
    <name type="scientific">Chroococcidiopsis cubana SAG 39.79</name>
    <dbReference type="NCBI Taxonomy" id="388085"/>
    <lineage>
        <taxon>Bacteria</taxon>
        <taxon>Bacillati</taxon>
        <taxon>Cyanobacteriota</taxon>
        <taxon>Cyanophyceae</taxon>
        <taxon>Chroococcidiopsidales</taxon>
        <taxon>Chroococcidiopsidaceae</taxon>
        <taxon>Chroococcidiopsis</taxon>
    </lineage>
</organism>
<dbReference type="InterPro" id="IPR051610">
    <property type="entry name" value="GPI/OXD"/>
</dbReference>
<dbReference type="Pfam" id="PF07883">
    <property type="entry name" value="Cupin_2"/>
    <property type="match status" value="1"/>
</dbReference>
<comment type="caution">
    <text evidence="3">The sequence shown here is derived from an EMBL/GenBank/DDBJ whole genome shotgun (WGS) entry which is preliminary data.</text>
</comment>
<dbReference type="InterPro" id="IPR013096">
    <property type="entry name" value="Cupin_2"/>
</dbReference>
<dbReference type="Gene3D" id="2.60.120.10">
    <property type="entry name" value="Jelly Rolls"/>
    <property type="match status" value="1"/>
</dbReference>
<accession>A0AB37U7T2</accession>